<proteinExistence type="predicted"/>
<dbReference type="RefSeq" id="WP_256609764.1">
    <property type="nucleotide sequence ID" value="NZ_JANIBM010000003.1"/>
</dbReference>
<dbReference type="Proteomes" id="UP001524569">
    <property type="component" value="Unassembled WGS sequence"/>
</dbReference>
<evidence type="ECO:0008006" key="3">
    <source>
        <dbReference type="Google" id="ProtNLM"/>
    </source>
</evidence>
<name>A0ABT1UFA5_9GAMM</name>
<gene>
    <name evidence="1" type="ORF">NP603_04680</name>
</gene>
<protein>
    <recommendedName>
        <fullName evidence="3">Secreted protein</fullName>
    </recommendedName>
</protein>
<evidence type="ECO:0000313" key="2">
    <source>
        <dbReference type="Proteomes" id="UP001524569"/>
    </source>
</evidence>
<comment type="caution">
    <text evidence="1">The sequence shown here is derived from an EMBL/GenBank/DDBJ whole genome shotgun (WGS) entry which is preliminary data.</text>
</comment>
<keyword evidence="2" id="KW-1185">Reference proteome</keyword>
<evidence type="ECO:0000313" key="1">
    <source>
        <dbReference type="EMBL" id="MCQ8180394.1"/>
    </source>
</evidence>
<sequence>MKQSFKLAPINWFGPMLLAIWSYTYLPLAHAVGLEDATSLVKNIMCKDQMTIDQALEHTVKSTSQRDIGWRSFQEDNYIDVERAILVSKAVELRYRWRVNDDGSVLATSDRAEKLCSAN</sequence>
<organism evidence="1 2">
    <name type="scientific">Methylomonas aurea</name>
    <dbReference type="NCBI Taxonomy" id="2952224"/>
    <lineage>
        <taxon>Bacteria</taxon>
        <taxon>Pseudomonadati</taxon>
        <taxon>Pseudomonadota</taxon>
        <taxon>Gammaproteobacteria</taxon>
        <taxon>Methylococcales</taxon>
        <taxon>Methylococcaceae</taxon>
        <taxon>Methylomonas</taxon>
    </lineage>
</organism>
<dbReference type="EMBL" id="JANIBM010000003">
    <property type="protein sequence ID" value="MCQ8180394.1"/>
    <property type="molecule type" value="Genomic_DNA"/>
</dbReference>
<accession>A0ABT1UFA5</accession>
<reference evidence="1 2" key="1">
    <citation type="submission" date="2022-07" db="EMBL/GenBank/DDBJ databases">
        <title>Methylomonas rivi sp. nov., Methylomonas rosea sp. nov., Methylomonas aureus sp. nov. and Methylomonas subterranea sp. nov., four novel methanotrophs isolated from a freshwater creek and the deep terrestrial subsurface.</title>
        <authorList>
            <person name="Abin C."/>
            <person name="Sankaranarayanan K."/>
            <person name="Garner C."/>
            <person name="Sindelar R."/>
            <person name="Kotary K."/>
            <person name="Garner R."/>
            <person name="Barclay S."/>
            <person name="Lawson P."/>
            <person name="Krumholz L."/>
        </authorList>
    </citation>
    <scope>NUCLEOTIDE SEQUENCE [LARGE SCALE GENOMIC DNA]</scope>
    <source>
        <strain evidence="1 2">SURF-1</strain>
    </source>
</reference>